<dbReference type="CDD" id="cd03224">
    <property type="entry name" value="ABC_TM1139_LivF_branched"/>
    <property type="match status" value="1"/>
</dbReference>
<keyword evidence="5 11" id="KW-0812">Transmembrane</keyword>
<accession>A0A848GY27</accession>
<dbReference type="CDD" id="cd06581">
    <property type="entry name" value="TM_PBP1_LivM_like"/>
    <property type="match status" value="1"/>
</dbReference>
<keyword evidence="14" id="KW-1185">Reference proteome</keyword>
<keyword evidence="4" id="KW-1003">Cell membrane</keyword>
<dbReference type="Pfam" id="PF00005">
    <property type="entry name" value="ABC_tran"/>
    <property type="match status" value="2"/>
</dbReference>
<keyword evidence="7 13" id="KW-0067">ATP-binding</keyword>
<dbReference type="SMART" id="SM00382">
    <property type="entry name" value="AAA"/>
    <property type="match status" value="2"/>
</dbReference>
<feature type="transmembrane region" description="Helical" evidence="11">
    <location>
        <begin position="91"/>
        <end position="111"/>
    </location>
</feature>
<feature type="transmembrane region" description="Helical" evidence="11">
    <location>
        <begin position="12"/>
        <end position="41"/>
    </location>
</feature>
<evidence type="ECO:0000259" key="12">
    <source>
        <dbReference type="PROSITE" id="PS50893"/>
    </source>
</evidence>
<dbReference type="InterPro" id="IPR052156">
    <property type="entry name" value="BCAA_Transport_ATP-bd_LivF"/>
</dbReference>
<comment type="subcellular location">
    <subcellularLocation>
        <location evidence="1">Cell membrane</location>
        <topology evidence="1">Multi-pass membrane protein</topology>
    </subcellularLocation>
</comment>
<dbReference type="InterPro" id="IPR003439">
    <property type="entry name" value="ABC_transporter-like_ATP-bd"/>
</dbReference>
<dbReference type="Proteomes" id="UP000541185">
    <property type="component" value="Unassembled WGS sequence"/>
</dbReference>
<dbReference type="PROSITE" id="PS50893">
    <property type="entry name" value="ABC_TRANSPORTER_2"/>
    <property type="match status" value="2"/>
</dbReference>
<dbReference type="PANTHER" id="PTHR43820:SF4">
    <property type="entry name" value="HIGH-AFFINITY BRANCHED-CHAIN AMINO ACID TRANSPORT ATP-BINDING PROTEIN LIVF"/>
    <property type="match status" value="1"/>
</dbReference>
<feature type="transmembrane region" description="Helical" evidence="11">
    <location>
        <begin position="224"/>
        <end position="249"/>
    </location>
</feature>
<dbReference type="InterPro" id="IPR043428">
    <property type="entry name" value="LivM-like"/>
</dbReference>
<keyword evidence="3" id="KW-0813">Transport</keyword>
<feature type="domain" description="ABC transporter" evidence="12">
    <location>
        <begin position="587"/>
        <end position="820"/>
    </location>
</feature>
<dbReference type="GO" id="GO:0015807">
    <property type="term" value="P:L-amino acid transport"/>
    <property type="evidence" value="ECO:0007669"/>
    <property type="project" value="TreeGrafter"/>
</dbReference>
<dbReference type="GO" id="GO:0016887">
    <property type="term" value="F:ATP hydrolysis activity"/>
    <property type="evidence" value="ECO:0007669"/>
    <property type="project" value="InterPro"/>
</dbReference>
<keyword evidence="6" id="KW-0547">Nucleotide-binding</keyword>
<dbReference type="SUPFAM" id="SSF52540">
    <property type="entry name" value="P-loop containing nucleoside triphosphate hydrolases"/>
    <property type="match status" value="2"/>
</dbReference>
<evidence type="ECO:0000313" key="13">
    <source>
        <dbReference type="EMBL" id="NML42219.1"/>
    </source>
</evidence>
<gene>
    <name evidence="13" type="ORF">HHL11_00560</name>
</gene>
<feature type="transmembrane region" description="Helical" evidence="11">
    <location>
        <begin position="61"/>
        <end position="84"/>
    </location>
</feature>
<keyword evidence="10 11" id="KW-0472">Membrane</keyword>
<dbReference type="Gene3D" id="3.40.50.300">
    <property type="entry name" value="P-loop containing nucleotide triphosphate hydrolases"/>
    <property type="match status" value="2"/>
</dbReference>
<evidence type="ECO:0000256" key="1">
    <source>
        <dbReference type="ARBA" id="ARBA00004651"/>
    </source>
</evidence>
<dbReference type="Pfam" id="PF02653">
    <property type="entry name" value="BPD_transp_2"/>
    <property type="match status" value="1"/>
</dbReference>
<evidence type="ECO:0000256" key="11">
    <source>
        <dbReference type="SAM" id="Phobius"/>
    </source>
</evidence>
<feature type="transmembrane region" description="Helical" evidence="11">
    <location>
        <begin position="187"/>
        <end position="212"/>
    </location>
</feature>
<dbReference type="GO" id="GO:0005886">
    <property type="term" value="C:plasma membrane"/>
    <property type="evidence" value="ECO:0007669"/>
    <property type="project" value="UniProtKB-SubCell"/>
</dbReference>
<dbReference type="CDD" id="cd03219">
    <property type="entry name" value="ABC_Mj1267_LivG_branched"/>
    <property type="match status" value="1"/>
</dbReference>
<dbReference type="InterPro" id="IPR001851">
    <property type="entry name" value="ABC_transp_permease"/>
</dbReference>
<dbReference type="AlphaFoldDB" id="A0A848GY27"/>
<reference evidence="13 14" key="1">
    <citation type="submission" date="2020-04" db="EMBL/GenBank/DDBJ databases">
        <title>Ramlibacter sp. G-1-2-2 isolated from soil.</title>
        <authorList>
            <person name="Dahal R.H."/>
        </authorList>
    </citation>
    <scope>NUCLEOTIDE SEQUENCE [LARGE SCALE GENOMIC DNA]</scope>
    <source>
        <strain evidence="13 14">G-1-2-2</strain>
    </source>
</reference>
<evidence type="ECO:0000256" key="3">
    <source>
        <dbReference type="ARBA" id="ARBA00022448"/>
    </source>
</evidence>
<proteinExistence type="inferred from homology"/>
<dbReference type="InterPro" id="IPR003593">
    <property type="entry name" value="AAA+_ATPase"/>
</dbReference>
<sequence length="820" mass="88775">MRAIGLTVDNAIVVVVLCMATMALNLLVGYTGLVSFGHAAWFGVGGYAAALAQKHWFPGQVWMPLLCTAVFMALLSLVVGFLVLRRRGVYFSLMTLALCALTYAVAFRWTAVTGGEGGMGGLERGRLGPIDLNDDRAYYAFTALVALGALYALLRVVRSPFGHVLVAIRENEQRAAFQGYAVRRYKLLAFVIAMTWTGVAGGLLVFAHRLAAAESTTVGFSGEMLAMVVIGGMRSFLGPALGVLFYLLFRELFSIHTDNWLFWFGLTFVGFVLFSPSGLAGIWEQVRRRLKPPPEESAAMSRRRIHEGLPLPSFLCPAPRVGAVLEVDGIRKNFGGIRAVDGVSLTVQAGQVHALIGPNGAGKTTAFHLISGMFGPDAGSVKLHGQPVDGMAPERICHHGLARSFQITNLFKGLSIEENLRLSLQARHPGRFNLWRDARSYAQVQEETRELLRFLGLEGIEDTLGGDLSYGGQRLVDLGIALGSKPQVLLLDEPLAGLAAAERERVCRLVKTIAHHIPVLIVEHDIDRVLDFSQQVTVMNQGQVLMTGTPEAVRTDRRVQEVYTGTGTPAVTGRTAVAAGVERPLLLKFEGVNAFYGKSHILNDASLEVREGEIVALLGRNGAGKSTLLKSLCGLLLPASGSIEFEGHAIAGLPAPKIARLGIGYVPQGRGLFAGMTVAENLALGRLARATDGSHGVAWSEEKILAYFPRLKERMHVAADYLSGGEQQMVAVARALSGNVKLLLLDEPFEGLAPAVVQELFTVFDQLRREVSIVIVEHNLDLVLALADRVYALERGAVFHTGPAEPLLADLEYRKKILWL</sequence>
<comment type="similarity">
    <text evidence="2">Belongs to the ABC transporter superfamily.</text>
</comment>
<dbReference type="EMBL" id="JABBFX010000001">
    <property type="protein sequence ID" value="NML42219.1"/>
    <property type="molecule type" value="Genomic_DNA"/>
</dbReference>
<evidence type="ECO:0000256" key="6">
    <source>
        <dbReference type="ARBA" id="ARBA00022741"/>
    </source>
</evidence>
<dbReference type="GO" id="GO:0005524">
    <property type="term" value="F:ATP binding"/>
    <property type="evidence" value="ECO:0007669"/>
    <property type="project" value="UniProtKB-KW"/>
</dbReference>
<dbReference type="InterPro" id="IPR027417">
    <property type="entry name" value="P-loop_NTPase"/>
</dbReference>
<evidence type="ECO:0000256" key="7">
    <source>
        <dbReference type="ARBA" id="ARBA00022840"/>
    </source>
</evidence>
<dbReference type="InterPro" id="IPR017871">
    <property type="entry name" value="ABC_transporter-like_CS"/>
</dbReference>
<evidence type="ECO:0000256" key="8">
    <source>
        <dbReference type="ARBA" id="ARBA00022970"/>
    </source>
</evidence>
<evidence type="ECO:0000256" key="10">
    <source>
        <dbReference type="ARBA" id="ARBA00023136"/>
    </source>
</evidence>
<organism evidence="13 14">
    <name type="scientific">Ramlibacter agri</name>
    <dbReference type="NCBI Taxonomy" id="2728837"/>
    <lineage>
        <taxon>Bacteria</taxon>
        <taxon>Pseudomonadati</taxon>
        <taxon>Pseudomonadota</taxon>
        <taxon>Betaproteobacteria</taxon>
        <taxon>Burkholderiales</taxon>
        <taxon>Comamonadaceae</taxon>
        <taxon>Ramlibacter</taxon>
    </lineage>
</organism>
<feature type="domain" description="ABC transporter" evidence="12">
    <location>
        <begin position="325"/>
        <end position="566"/>
    </location>
</feature>
<evidence type="ECO:0000256" key="5">
    <source>
        <dbReference type="ARBA" id="ARBA00022692"/>
    </source>
</evidence>
<comment type="caution">
    <text evidence="13">The sequence shown here is derived from an EMBL/GenBank/DDBJ whole genome shotgun (WGS) entry which is preliminary data.</text>
</comment>
<evidence type="ECO:0000256" key="9">
    <source>
        <dbReference type="ARBA" id="ARBA00022989"/>
    </source>
</evidence>
<keyword evidence="9 11" id="KW-1133">Transmembrane helix</keyword>
<name>A0A848GY27_9BURK</name>
<protein>
    <submittedName>
        <fullName evidence="13">ATP-binding cassette domain-containing protein</fullName>
    </submittedName>
</protein>
<evidence type="ECO:0000256" key="2">
    <source>
        <dbReference type="ARBA" id="ARBA00005417"/>
    </source>
</evidence>
<dbReference type="PANTHER" id="PTHR43820">
    <property type="entry name" value="HIGH-AFFINITY BRANCHED-CHAIN AMINO ACID TRANSPORT ATP-BINDING PROTEIN LIVF"/>
    <property type="match status" value="1"/>
</dbReference>
<dbReference type="PROSITE" id="PS00211">
    <property type="entry name" value="ABC_TRANSPORTER_1"/>
    <property type="match status" value="1"/>
</dbReference>
<evidence type="ECO:0000256" key="4">
    <source>
        <dbReference type="ARBA" id="ARBA00022475"/>
    </source>
</evidence>
<dbReference type="GO" id="GO:0015658">
    <property type="term" value="F:branched-chain amino acid transmembrane transporter activity"/>
    <property type="evidence" value="ECO:0007669"/>
    <property type="project" value="InterPro"/>
</dbReference>
<keyword evidence="8" id="KW-0029">Amino-acid transport</keyword>
<evidence type="ECO:0000313" key="14">
    <source>
        <dbReference type="Proteomes" id="UP000541185"/>
    </source>
</evidence>
<feature type="transmembrane region" description="Helical" evidence="11">
    <location>
        <begin position="261"/>
        <end position="283"/>
    </location>
</feature>
<feature type="transmembrane region" description="Helical" evidence="11">
    <location>
        <begin position="137"/>
        <end position="154"/>
    </location>
</feature>